<feature type="transmembrane region" description="Helical" evidence="6">
    <location>
        <begin position="21"/>
        <end position="38"/>
    </location>
</feature>
<name>A0A6J6CIS4_9ZZZZ</name>
<evidence type="ECO:0000259" key="7">
    <source>
        <dbReference type="Pfam" id="PF00482"/>
    </source>
</evidence>
<dbReference type="PANTHER" id="PTHR35007:SF1">
    <property type="entry name" value="PILUS ASSEMBLY PROTEIN"/>
    <property type="match status" value="1"/>
</dbReference>
<protein>
    <submittedName>
        <fullName evidence="8">Unannotated protein</fullName>
    </submittedName>
</protein>
<evidence type="ECO:0000256" key="6">
    <source>
        <dbReference type="SAM" id="Phobius"/>
    </source>
</evidence>
<dbReference type="InterPro" id="IPR018076">
    <property type="entry name" value="T2SS_GspF_dom"/>
</dbReference>
<keyword evidence="5 6" id="KW-0472">Membrane</keyword>
<accession>A0A6J6CIS4</accession>
<keyword evidence="2" id="KW-1003">Cell membrane</keyword>
<evidence type="ECO:0000256" key="4">
    <source>
        <dbReference type="ARBA" id="ARBA00022989"/>
    </source>
</evidence>
<dbReference type="PANTHER" id="PTHR35007">
    <property type="entry name" value="INTEGRAL MEMBRANE PROTEIN-RELATED"/>
    <property type="match status" value="1"/>
</dbReference>
<evidence type="ECO:0000256" key="3">
    <source>
        <dbReference type="ARBA" id="ARBA00022692"/>
    </source>
</evidence>
<dbReference type="EMBL" id="CAEZTB010000017">
    <property type="protein sequence ID" value="CAB4551277.1"/>
    <property type="molecule type" value="Genomic_DNA"/>
</dbReference>
<feature type="transmembrane region" description="Helical" evidence="6">
    <location>
        <begin position="221"/>
        <end position="241"/>
    </location>
</feature>
<keyword evidence="4 6" id="KW-1133">Transmembrane helix</keyword>
<comment type="subcellular location">
    <subcellularLocation>
        <location evidence="1">Cell membrane</location>
        <topology evidence="1">Multi-pass membrane protein</topology>
    </subcellularLocation>
</comment>
<evidence type="ECO:0000256" key="2">
    <source>
        <dbReference type="ARBA" id="ARBA00022475"/>
    </source>
</evidence>
<feature type="transmembrane region" description="Helical" evidence="6">
    <location>
        <begin position="186"/>
        <end position="206"/>
    </location>
</feature>
<dbReference type="Pfam" id="PF00482">
    <property type="entry name" value="T2SSF"/>
    <property type="match status" value="1"/>
</dbReference>
<feature type="domain" description="Type II secretion system protein GspF" evidence="7">
    <location>
        <begin position="82"/>
        <end position="205"/>
    </location>
</feature>
<feature type="transmembrane region" description="Helical" evidence="6">
    <location>
        <begin position="44"/>
        <end position="65"/>
    </location>
</feature>
<evidence type="ECO:0000313" key="8">
    <source>
        <dbReference type="EMBL" id="CAB4551277.1"/>
    </source>
</evidence>
<gene>
    <name evidence="8" type="ORF">UFOPK1581_00190</name>
</gene>
<reference evidence="8" key="1">
    <citation type="submission" date="2020-05" db="EMBL/GenBank/DDBJ databases">
        <authorList>
            <person name="Chiriac C."/>
            <person name="Salcher M."/>
            <person name="Ghai R."/>
            <person name="Kavagutti S V."/>
        </authorList>
    </citation>
    <scope>NUCLEOTIDE SEQUENCE</scope>
</reference>
<evidence type="ECO:0000256" key="5">
    <source>
        <dbReference type="ARBA" id="ARBA00023136"/>
    </source>
</evidence>
<keyword evidence="3 6" id="KW-0812">Transmembrane</keyword>
<sequence length="253" mass="27692">MKNLVMQLQASGLGHYRPWQFLVAVVSLAILVGSWTQLSFEVLGLSVAMTIAVIGLCFEAVNLRAKNRSDALAKLWPEVIESLQSAAKSGIGLIDSISELAETGPRQVRKQFASFVQRIDSGQSVDESLTTLKEELGQLHADRLIELIRLVHHSGGAGYLESLVSQAQITRSEIATWGELESKQGWVTGTGKLALVAPWIIVLFLANRPENVEIYNTNEGLTVLLLGLMVSLIAYRLIGFLGNLTKPKRVFVI</sequence>
<organism evidence="8">
    <name type="scientific">freshwater metagenome</name>
    <dbReference type="NCBI Taxonomy" id="449393"/>
    <lineage>
        <taxon>unclassified sequences</taxon>
        <taxon>metagenomes</taxon>
        <taxon>ecological metagenomes</taxon>
    </lineage>
</organism>
<evidence type="ECO:0000256" key="1">
    <source>
        <dbReference type="ARBA" id="ARBA00004651"/>
    </source>
</evidence>
<proteinExistence type="predicted"/>
<dbReference type="AlphaFoldDB" id="A0A6J6CIS4"/>
<dbReference type="GO" id="GO:0005886">
    <property type="term" value="C:plasma membrane"/>
    <property type="evidence" value="ECO:0007669"/>
    <property type="project" value="UniProtKB-SubCell"/>
</dbReference>